<feature type="chain" id="PRO_5015189520" evidence="2">
    <location>
        <begin position="25"/>
        <end position="483"/>
    </location>
</feature>
<evidence type="ECO:0000256" key="2">
    <source>
        <dbReference type="SAM" id="SignalP"/>
    </source>
</evidence>
<comment type="similarity">
    <text evidence="1">Belongs to the outer membrane factor (OMF) (TC 1.B.17) family.</text>
</comment>
<reference evidence="3 4" key="1">
    <citation type="submission" date="2018-03" db="EMBL/GenBank/DDBJ databases">
        <title>Genomic Encyclopedia of Type Strains, Phase III (KMG-III): the genomes of soil and plant-associated and newly described type strains.</title>
        <authorList>
            <person name="Whitman W."/>
        </authorList>
    </citation>
    <scope>NUCLEOTIDE SEQUENCE [LARGE SCALE GENOMIC DNA]</scope>
    <source>
        <strain evidence="3 4">CGMCC 1.12700</strain>
    </source>
</reference>
<proteinExistence type="inferred from homology"/>
<dbReference type="OrthoDB" id="581172at2"/>
<evidence type="ECO:0000313" key="3">
    <source>
        <dbReference type="EMBL" id="PSK90396.1"/>
    </source>
</evidence>
<keyword evidence="4" id="KW-1185">Reference proteome</keyword>
<dbReference type="Gene3D" id="1.20.1600.10">
    <property type="entry name" value="Outer membrane efflux proteins (OEP)"/>
    <property type="match status" value="1"/>
</dbReference>
<dbReference type="SUPFAM" id="SSF56954">
    <property type="entry name" value="Outer membrane efflux proteins (OEP)"/>
    <property type="match status" value="1"/>
</dbReference>
<name>A0A2P8CZP9_9BACT</name>
<dbReference type="Proteomes" id="UP000240572">
    <property type="component" value="Unassembled WGS sequence"/>
</dbReference>
<dbReference type="AlphaFoldDB" id="A0A2P8CZP9"/>
<evidence type="ECO:0000256" key="1">
    <source>
        <dbReference type="ARBA" id="ARBA00007613"/>
    </source>
</evidence>
<dbReference type="InterPro" id="IPR010131">
    <property type="entry name" value="MdtP/NodT-like"/>
</dbReference>
<comment type="caution">
    <text evidence="3">The sequence shown here is derived from an EMBL/GenBank/DDBJ whole genome shotgun (WGS) entry which is preliminary data.</text>
</comment>
<feature type="signal peptide" evidence="2">
    <location>
        <begin position="1"/>
        <end position="24"/>
    </location>
</feature>
<dbReference type="PANTHER" id="PTHR30203:SF24">
    <property type="entry name" value="BLR4935 PROTEIN"/>
    <property type="match status" value="1"/>
</dbReference>
<dbReference type="PANTHER" id="PTHR30203">
    <property type="entry name" value="OUTER MEMBRANE CATION EFFLUX PROTEIN"/>
    <property type="match status" value="1"/>
</dbReference>
<dbReference type="RefSeq" id="WP_106524272.1">
    <property type="nucleotide sequence ID" value="NZ_PYGD01000008.1"/>
</dbReference>
<keyword evidence="2" id="KW-0732">Signal</keyword>
<accession>A0A2P8CZP9</accession>
<gene>
    <name evidence="3" type="ORF">B0I18_108126</name>
</gene>
<protein>
    <submittedName>
        <fullName evidence="3">Outer membrane protein TolC</fullName>
    </submittedName>
</protein>
<sequence length="483" mass="54902">MKKLTGWALLFTLWLTGSTSPIYAQAQEPAGNDTAQTFSITDLEDLMFQYNPMLKQADLLSTRARMQVQAARGKFDPVLKAGFDRKEFGTTEYYNKWTSELKIPVWLGGTDLKVGYDRMTGEYLNPEHYTGNTGLSAVGINIPLGQGLLIDERRRVLRQAQAMARCAEGARVKEIISVWLSAVQDYWSWYHAWTQYQLVEEGVKLAQTRFDALRNQSYLGDKPAIDTVEAIITLQDRQQQLAKTAVDLANTRLILSNHLWNDQGQPLELPEKARPYSVRDLARPATTVLDSLLTLAVAAHPELVKSRSKQEELQIEQRYRAEMLKPKLNLSGSLLSRRTDFGTTVPGAYDFALRNYKVGIDFALPLFLRAERAKLSETKAKLEAVKLGLQDADRQIRTGIYTAFNALQAYESQLGIQQYSIRNQQALLTAEQQKFDLGESTLFLINSRESKLLDMKMKYIELTANYQKKLAELYYKAGTRWVE</sequence>
<dbReference type="EMBL" id="PYGD01000008">
    <property type="protein sequence ID" value="PSK90396.1"/>
    <property type="molecule type" value="Genomic_DNA"/>
</dbReference>
<dbReference type="GO" id="GO:0015562">
    <property type="term" value="F:efflux transmembrane transporter activity"/>
    <property type="evidence" value="ECO:0007669"/>
    <property type="project" value="InterPro"/>
</dbReference>
<dbReference type="Pfam" id="PF02321">
    <property type="entry name" value="OEP"/>
    <property type="match status" value="1"/>
</dbReference>
<evidence type="ECO:0000313" key="4">
    <source>
        <dbReference type="Proteomes" id="UP000240572"/>
    </source>
</evidence>
<organism evidence="3 4">
    <name type="scientific">Taibaiella chishuiensis</name>
    <dbReference type="NCBI Taxonomy" id="1434707"/>
    <lineage>
        <taxon>Bacteria</taxon>
        <taxon>Pseudomonadati</taxon>
        <taxon>Bacteroidota</taxon>
        <taxon>Chitinophagia</taxon>
        <taxon>Chitinophagales</taxon>
        <taxon>Chitinophagaceae</taxon>
        <taxon>Taibaiella</taxon>
    </lineage>
</organism>
<dbReference type="InterPro" id="IPR003423">
    <property type="entry name" value="OMP_efflux"/>
</dbReference>